<dbReference type="PANTHER" id="PTHR47660">
    <property type="entry name" value="TRANSCRIPTION FACTOR WITH C2H2 AND ZN(2)-CYS(6) DNA BINDING DOMAIN (EUROFUNG)-RELATED-RELATED"/>
    <property type="match status" value="1"/>
</dbReference>
<dbReference type="InterPro" id="IPR007219">
    <property type="entry name" value="XnlR_reg_dom"/>
</dbReference>
<evidence type="ECO:0000256" key="6">
    <source>
        <dbReference type="SAM" id="MobiDB-lite"/>
    </source>
</evidence>
<evidence type="ECO:0000313" key="8">
    <source>
        <dbReference type="EMBL" id="CZT25350.1"/>
    </source>
</evidence>
<evidence type="ECO:0000256" key="1">
    <source>
        <dbReference type="ARBA" id="ARBA00022723"/>
    </source>
</evidence>
<evidence type="ECO:0000256" key="2">
    <source>
        <dbReference type="ARBA" id="ARBA00022833"/>
    </source>
</evidence>
<keyword evidence="2" id="KW-0862">Zinc</keyword>
<feature type="region of interest" description="Disordered" evidence="6">
    <location>
        <begin position="136"/>
        <end position="170"/>
    </location>
</feature>
<dbReference type="EMBL" id="FJUY01000026">
    <property type="protein sequence ID" value="CZT25350.1"/>
    <property type="molecule type" value="Genomic_DNA"/>
</dbReference>
<feature type="compositionally biased region" description="Polar residues" evidence="6">
    <location>
        <begin position="136"/>
        <end position="158"/>
    </location>
</feature>
<accession>A0A2D3VE10</accession>
<sequence length="739" mass="83005">MIKCDGNMPCKLCFEGRKECKYPARTGRISHSARVGTTPRHDGVETPSNGNEYVDSTASSPGVSEQTPSEHGRSAHILTPKSPPLEPVGLDMPGVDGEVAESALKSEHDSSPGGSHDDTAWPWLHESLFLLQNGKQTNRRSGGQQRSRDPSNSNTNSPGGYESEESVATATNNRMGSTVSPLSNVIENLVAYAANTAFAPDDRLIRRRYWESLSLQLADIFNGFTGKTAADPHRTIYHLVEVYMENFNSTWPLLNQEQLDAENHHPVLFLVVGSIGAMYGHGLQRQYGTLMHERLRRLLSASLYDLEGPDDGLVWLAQARVLTQVSALYFGQHQGFSYAQHIAAITVAQLRRMNAFREPLPDAYMMSRLSKMTPDAEVAHWKQGEARRRLAYAILRTDVYTSVLLSTRPLLTADEVKLTFPRSDALWLNMEGLHPQGQLISQRMEDSECLQLPFSDLVRIFLDKTEVNPQLGPVGYELVLFGLQEAVWKFSQDPECFPRLTGHCLEDIDIAVAEHRDTIPRPNAERLIPALAVGQIRRRMNELYAERSRLLFALDAWSQAVDTAIKAGAFLNDRNTLLSCLTLYHLSRLRLTAPLEWLHHISYRATEPRTIDWHTHRKVEAWTRSAFAPQAAQQAWDVKWLIERELSLPPSERAQFNFLAFCSLHHAAVVLWTFAGTEDTRSGRQHGPKLTIPHSEIERFLQECPNLFSQLSPLGGNSFEAAAYRLSKNKFPRDKQSAG</sequence>
<gene>
    <name evidence="8" type="ORF">RCC_11079</name>
</gene>
<feature type="domain" description="Xylanolytic transcriptional activator regulatory" evidence="7">
    <location>
        <begin position="241"/>
        <end position="427"/>
    </location>
</feature>
<dbReference type="PANTHER" id="PTHR47660:SF7">
    <property type="entry name" value="TRANSCRIPTION FACTOR WITH C2H2 AND ZN(2)-CYS(6) DNA BINDING DOMAIN (EUROFUNG)"/>
    <property type="match status" value="1"/>
</dbReference>
<evidence type="ECO:0000256" key="5">
    <source>
        <dbReference type="ARBA" id="ARBA00023242"/>
    </source>
</evidence>
<dbReference type="GO" id="GO:0008270">
    <property type="term" value="F:zinc ion binding"/>
    <property type="evidence" value="ECO:0007669"/>
    <property type="project" value="InterPro"/>
</dbReference>
<reference evidence="8 9" key="1">
    <citation type="submission" date="2016-03" db="EMBL/GenBank/DDBJ databases">
        <authorList>
            <person name="Ploux O."/>
        </authorList>
    </citation>
    <scope>NUCLEOTIDE SEQUENCE [LARGE SCALE GENOMIC DNA]</scope>
    <source>
        <strain evidence="8 9">URUG2</strain>
    </source>
</reference>
<dbReference type="STRING" id="112498.A0A2D3VE10"/>
<protein>
    <recommendedName>
        <fullName evidence="7">Xylanolytic transcriptional activator regulatory domain-containing protein</fullName>
    </recommendedName>
</protein>
<dbReference type="CDD" id="cd12148">
    <property type="entry name" value="fungal_TF_MHR"/>
    <property type="match status" value="1"/>
</dbReference>
<dbReference type="RefSeq" id="XP_023632073.1">
    <property type="nucleotide sequence ID" value="XM_023776305.1"/>
</dbReference>
<evidence type="ECO:0000259" key="7">
    <source>
        <dbReference type="Pfam" id="PF04082"/>
    </source>
</evidence>
<dbReference type="AlphaFoldDB" id="A0A2D3VE10"/>
<evidence type="ECO:0000256" key="4">
    <source>
        <dbReference type="ARBA" id="ARBA00023163"/>
    </source>
</evidence>
<dbReference type="OrthoDB" id="10018191at2759"/>
<keyword evidence="9" id="KW-1185">Reference proteome</keyword>
<keyword evidence="4" id="KW-0804">Transcription</keyword>
<proteinExistence type="predicted"/>
<evidence type="ECO:0000313" key="9">
    <source>
        <dbReference type="Proteomes" id="UP000225277"/>
    </source>
</evidence>
<keyword evidence="3" id="KW-0805">Transcription regulation</keyword>
<feature type="region of interest" description="Disordered" evidence="6">
    <location>
        <begin position="28"/>
        <end position="95"/>
    </location>
</feature>
<evidence type="ECO:0000256" key="3">
    <source>
        <dbReference type="ARBA" id="ARBA00023015"/>
    </source>
</evidence>
<dbReference type="GO" id="GO:0003677">
    <property type="term" value="F:DNA binding"/>
    <property type="evidence" value="ECO:0007669"/>
    <property type="project" value="InterPro"/>
</dbReference>
<name>A0A2D3VE10_9PEZI</name>
<dbReference type="Pfam" id="PF04082">
    <property type="entry name" value="Fungal_trans"/>
    <property type="match status" value="1"/>
</dbReference>
<dbReference type="Proteomes" id="UP000225277">
    <property type="component" value="Unassembled WGS sequence"/>
</dbReference>
<dbReference type="GO" id="GO:0006351">
    <property type="term" value="P:DNA-templated transcription"/>
    <property type="evidence" value="ECO:0007669"/>
    <property type="project" value="InterPro"/>
</dbReference>
<feature type="compositionally biased region" description="Polar residues" evidence="6">
    <location>
        <begin position="46"/>
        <end position="67"/>
    </location>
</feature>
<dbReference type="GeneID" id="35606111"/>
<organism evidence="8 9">
    <name type="scientific">Ramularia collo-cygni</name>
    <dbReference type="NCBI Taxonomy" id="112498"/>
    <lineage>
        <taxon>Eukaryota</taxon>
        <taxon>Fungi</taxon>
        <taxon>Dikarya</taxon>
        <taxon>Ascomycota</taxon>
        <taxon>Pezizomycotina</taxon>
        <taxon>Dothideomycetes</taxon>
        <taxon>Dothideomycetidae</taxon>
        <taxon>Mycosphaerellales</taxon>
        <taxon>Mycosphaerellaceae</taxon>
        <taxon>Ramularia</taxon>
    </lineage>
</organism>
<keyword evidence="1" id="KW-0479">Metal-binding</keyword>
<keyword evidence="5" id="KW-0539">Nucleus</keyword>